<protein>
    <submittedName>
        <fullName evidence="2">Uncharacterized protein</fullName>
    </submittedName>
</protein>
<dbReference type="EMBL" id="CCYD01000442">
    <property type="protein sequence ID" value="CEG39910.1"/>
    <property type="molecule type" value="Genomic_DNA"/>
</dbReference>
<name>A0A0P1AFP3_PLAHL</name>
<accession>A0A0P1AFP3</accession>
<evidence type="ECO:0000313" key="2">
    <source>
        <dbReference type="EMBL" id="CEG39910.1"/>
    </source>
</evidence>
<dbReference type="Proteomes" id="UP000054928">
    <property type="component" value="Unassembled WGS sequence"/>
</dbReference>
<dbReference type="RefSeq" id="XP_024576279.1">
    <property type="nucleotide sequence ID" value="XM_024725509.1"/>
</dbReference>
<feature type="region of interest" description="Disordered" evidence="1">
    <location>
        <begin position="40"/>
        <end position="71"/>
    </location>
</feature>
<evidence type="ECO:0000256" key="1">
    <source>
        <dbReference type="SAM" id="MobiDB-lite"/>
    </source>
</evidence>
<dbReference type="GeneID" id="36405192"/>
<sequence length="98" mass="10794">MALDPFPKYETAINFGESLRAMDRAPSHRVLGTTTCRSGYSCAKRSPQHRPTNHSREALSPVGHPVPNGKVLSTHVPRAIKIKMEASSQSLAPKFRDL</sequence>
<proteinExistence type="predicted"/>
<organism evidence="2 3">
    <name type="scientific">Plasmopara halstedii</name>
    <name type="common">Downy mildew of sunflower</name>
    <dbReference type="NCBI Taxonomy" id="4781"/>
    <lineage>
        <taxon>Eukaryota</taxon>
        <taxon>Sar</taxon>
        <taxon>Stramenopiles</taxon>
        <taxon>Oomycota</taxon>
        <taxon>Peronosporomycetes</taxon>
        <taxon>Peronosporales</taxon>
        <taxon>Peronosporaceae</taxon>
        <taxon>Plasmopara</taxon>
    </lineage>
</organism>
<reference evidence="3" key="1">
    <citation type="submission" date="2014-09" db="EMBL/GenBank/DDBJ databases">
        <authorList>
            <person name="Sharma Rahul"/>
            <person name="Thines Marco"/>
        </authorList>
    </citation>
    <scope>NUCLEOTIDE SEQUENCE [LARGE SCALE GENOMIC DNA]</scope>
</reference>
<dbReference type="AlphaFoldDB" id="A0A0P1AFP3"/>
<evidence type="ECO:0000313" key="3">
    <source>
        <dbReference type="Proteomes" id="UP000054928"/>
    </source>
</evidence>
<keyword evidence="3" id="KW-1185">Reference proteome</keyword>